<evidence type="ECO:0000313" key="3">
    <source>
        <dbReference type="EMBL" id="GGH92766.1"/>
    </source>
</evidence>
<keyword evidence="4" id="KW-1185">Reference proteome</keyword>
<dbReference type="EMBL" id="BMFW01000004">
    <property type="protein sequence ID" value="GGH92766.1"/>
    <property type="molecule type" value="Genomic_DNA"/>
</dbReference>
<comment type="caution">
    <text evidence="3">The sequence shown here is derived from an EMBL/GenBank/DDBJ whole genome shotgun (WGS) entry which is preliminary data.</text>
</comment>
<dbReference type="Gene3D" id="3.30.70.100">
    <property type="match status" value="1"/>
</dbReference>
<feature type="region of interest" description="Disordered" evidence="1">
    <location>
        <begin position="26"/>
        <end position="52"/>
    </location>
</feature>
<reference evidence="4" key="1">
    <citation type="journal article" date="2019" name="Int. J. Syst. Evol. Microbiol.">
        <title>The Global Catalogue of Microorganisms (GCM) 10K type strain sequencing project: providing services to taxonomists for standard genome sequencing and annotation.</title>
        <authorList>
            <consortium name="The Broad Institute Genomics Platform"/>
            <consortium name="The Broad Institute Genome Sequencing Center for Infectious Disease"/>
            <person name="Wu L."/>
            <person name="Ma J."/>
        </authorList>
    </citation>
    <scope>NUCLEOTIDE SEQUENCE [LARGE SCALE GENOMIC DNA]</scope>
    <source>
        <strain evidence="4">CGMCC 1.12778</strain>
    </source>
</reference>
<dbReference type="InterPro" id="IPR011008">
    <property type="entry name" value="Dimeric_a/b-barrel"/>
</dbReference>
<sequence length="158" mass="17132">MEGEPGGHPLEVRANGFLEERDVSVPGCISTHDGTLPTGSRQEKEDRRETGATLQGGAAGAGIVKSMSAPIDLIATFIPNDGEFYRVKLALEIAIDEVVKEQGCIRYELTEATEERLVLTEQWASEEDLDKHSKGTAVQDLNESLSALLAEPVKVERV</sequence>
<evidence type="ECO:0000256" key="1">
    <source>
        <dbReference type="SAM" id="MobiDB-lite"/>
    </source>
</evidence>
<feature type="compositionally biased region" description="Basic and acidic residues" evidence="1">
    <location>
        <begin position="41"/>
        <end position="50"/>
    </location>
</feature>
<dbReference type="InterPro" id="IPR007138">
    <property type="entry name" value="ABM_dom"/>
</dbReference>
<accession>A0ABQ2AMY0</accession>
<feature type="domain" description="ABM" evidence="2">
    <location>
        <begin position="71"/>
        <end position="158"/>
    </location>
</feature>
<evidence type="ECO:0000259" key="2">
    <source>
        <dbReference type="PROSITE" id="PS51725"/>
    </source>
</evidence>
<dbReference type="Pfam" id="PF03992">
    <property type="entry name" value="ABM"/>
    <property type="match status" value="1"/>
</dbReference>
<evidence type="ECO:0000313" key="4">
    <source>
        <dbReference type="Proteomes" id="UP000643279"/>
    </source>
</evidence>
<protein>
    <recommendedName>
        <fullName evidence="2">ABM domain-containing protein</fullName>
    </recommendedName>
</protein>
<organism evidence="3 4">
    <name type="scientific">Arthrobacter liuii</name>
    <dbReference type="NCBI Taxonomy" id="1476996"/>
    <lineage>
        <taxon>Bacteria</taxon>
        <taxon>Bacillati</taxon>
        <taxon>Actinomycetota</taxon>
        <taxon>Actinomycetes</taxon>
        <taxon>Micrococcales</taxon>
        <taxon>Micrococcaceae</taxon>
        <taxon>Arthrobacter</taxon>
    </lineage>
</organism>
<dbReference type="SUPFAM" id="SSF54909">
    <property type="entry name" value="Dimeric alpha+beta barrel"/>
    <property type="match status" value="1"/>
</dbReference>
<dbReference type="Proteomes" id="UP000643279">
    <property type="component" value="Unassembled WGS sequence"/>
</dbReference>
<gene>
    <name evidence="3" type="ORF">GCM10007170_12070</name>
</gene>
<name>A0ABQ2AMY0_9MICC</name>
<proteinExistence type="predicted"/>
<dbReference type="PROSITE" id="PS51725">
    <property type="entry name" value="ABM"/>
    <property type="match status" value="1"/>
</dbReference>